<accession>A0A397MGL0</accession>
<keyword evidence="1" id="KW-1133">Transmembrane helix</keyword>
<reference evidence="2 3" key="1">
    <citation type="submission" date="2018-08" db="EMBL/GenBank/DDBJ databases">
        <title>Genome sequencing of rice bacterial endophytes.</title>
        <authorList>
            <person name="Venturi V."/>
        </authorList>
    </citation>
    <scope>NUCLEOTIDE SEQUENCE [LARGE SCALE GENOMIC DNA]</scope>
    <source>
        <strain evidence="2 3">E1205</strain>
    </source>
</reference>
<keyword evidence="1" id="KW-0812">Transmembrane</keyword>
<dbReference type="Pfam" id="PF16085">
    <property type="entry name" value="Phage_holin_3_5"/>
    <property type="match status" value="1"/>
</dbReference>
<feature type="transmembrane region" description="Helical" evidence="1">
    <location>
        <begin position="43"/>
        <end position="66"/>
    </location>
</feature>
<protein>
    <submittedName>
        <fullName evidence="2">Hol family holin</fullName>
    </submittedName>
</protein>
<evidence type="ECO:0000256" key="1">
    <source>
        <dbReference type="SAM" id="Phobius"/>
    </source>
</evidence>
<dbReference type="RefSeq" id="WP_119693802.1">
    <property type="nucleotide sequence ID" value="NZ_QXDA01000004.1"/>
</dbReference>
<name>A0A397MGL0_ECTOL</name>
<feature type="transmembrane region" description="Helical" evidence="1">
    <location>
        <begin position="12"/>
        <end position="31"/>
    </location>
</feature>
<keyword evidence="1" id="KW-0472">Membrane</keyword>
<dbReference type="EMBL" id="QXDA01000004">
    <property type="protein sequence ID" value="RIA22653.1"/>
    <property type="molecule type" value="Genomic_DNA"/>
</dbReference>
<dbReference type="AlphaFoldDB" id="A0A397MGL0"/>
<comment type="caution">
    <text evidence="2">The sequence shown here is derived from an EMBL/GenBank/DDBJ whole genome shotgun (WGS) entry which is preliminary data.</text>
</comment>
<dbReference type="InterPro" id="IPR032128">
    <property type="entry name" value="Pyocin_R2_holin"/>
</dbReference>
<dbReference type="Proteomes" id="UP000265836">
    <property type="component" value="Unassembled WGS sequence"/>
</dbReference>
<gene>
    <name evidence="2" type="ORF">DFO61_3343</name>
</gene>
<evidence type="ECO:0000313" key="3">
    <source>
        <dbReference type="Proteomes" id="UP000265836"/>
    </source>
</evidence>
<organism evidence="2 3">
    <name type="scientific">Ectopseudomonas oleovorans</name>
    <name type="common">Pseudomonas oleovorans</name>
    <dbReference type="NCBI Taxonomy" id="301"/>
    <lineage>
        <taxon>Bacteria</taxon>
        <taxon>Pseudomonadati</taxon>
        <taxon>Pseudomonadota</taxon>
        <taxon>Gammaproteobacteria</taxon>
        <taxon>Pseudomonadales</taxon>
        <taxon>Pseudomonadaceae</taxon>
        <taxon>Ectopseudomonas</taxon>
    </lineage>
</organism>
<proteinExistence type="predicted"/>
<sequence>MTQEQQQALAELPIWVVVVIAIVAGFSGEMWRADKAGLRGWELVYRVVLRAGASVVFGLSTLLLIWAAGAHVLVAAAIGFVVATMGADVASGLYERWLAKRAGVCDVPPAREAGE</sequence>
<feature type="transmembrane region" description="Helical" evidence="1">
    <location>
        <begin position="72"/>
        <end position="94"/>
    </location>
</feature>
<evidence type="ECO:0000313" key="2">
    <source>
        <dbReference type="EMBL" id="RIA22653.1"/>
    </source>
</evidence>